<evidence type="ECO:0000313" key="15">
    <source>
        <dbReference type="Proteomes" id="UP000256869"/>
    </source>
</evidence>
<sequence length="527" mass="59188">MDHSKEITITILETSDLHGHVLPIQYADNSDNEVGLAKIATLIHQERRACPNVLLVDNGDLIQGTPLAYHHARIDNSPLNPMVMCLNELEYDAAVLGNHEFNYGRAVLNKAIQESEFPWLSANVVRKSTKNPYYGKPYLVKELQDGVRIGLLGLTTSYIPNWENPSNIVDFDFLDVMDSAQMGVRHLREVEGVDAVVVAYHGGFERDLESGQPSEPLTGENLAYRLCHEVEGIDVLLTGHQHRIIAEEINGITVLQPGHQGAFLGKATLRLAFEEGRWHVIDKKAELISVKDVTPDSGIIDLVRNHETKTQKWLDTPIGQTIGDMSISNPMEARTRDNAIIEFINKVQMFYGGVSLSNTALFDDQARGFKPNITVRDVVSNYIYPNTLKVIRVTGQDIKDALEQSAGYFAKYDGKDYKVSDEFSVPKPQHYNYDMWEGIDYQINISRPIGSRVTKLHYDGRPIDLQATFDVAMNNYRAGGGGNYSMFQGKQVVRELPTDISELLTTYILEKRTIEATVNANWEVVHD</sequence>
<dbReference type="SUPFAM" id="SSF56300">
    <property type="entry name" value="Metallo-dependent phosphatases"/>
    <property type="match status" value="1"/>
</dbReference>
<dbReference type="InterPro" id="IPR029052">
    <property type="entry name" value="Metallo-depent_PP-like"/>
</dbReference>
<dbReference type="InterPro" id="IPR004843">
    <property type="entry name" value="Calcineurin-like_PHP"/>
</dbReference>
<evidence type="ECO:0000256" key="10">
    <source>
        <dbReference type="ARBA" id="ARBA00023268"/>
    </source>
</evidence>
<keyword evidence="7" id="KW-0732">Signal</keyword>
<dbReference type="Gene3D" id="3.90.780.10">
    <property type="entry name" value="5'-Nucleotidase, C-terminal domain"/>
    <property type="match status" value="1"/>
</dbReference>
<dbReference type="GO" id="GO:0046872">
    <property type="term" value="F:metal ion binding"/>
    <property type="evidence" value="ECO:0007669"/>
    <property type="project" value="UniProtKB-KW"/>
</dbReference>
<protein>
    <submittedName>
        <fullName evidence="14">2',3'-cyclic-nucleotide 2'-phosphodiesterase/3'-nucleotidase</fullName>
    </submittedName>
</protein>
<dbReference type="GO" id="GO:0008663">
    <property type="term" value="F:2',3'-cyclic-nucleotide 2'-phosphodiesterase activity"/>
    <property type="evidence" value="ECO:0007669"/>
    <property type="project" value="UniProtKB-EC"/>
</dbReference>
<accession>A0A3D9I094</accession>
<evidence type="ECO:0000256" key="1">
    <source>
        <dbReference type="ARBA" id="ARBA00000527"/>
    </source>
</evidence>
<dbReference type="InterPro" id="IPR006179">
    <property type="entry name" value="5_nucleotidase/apyrase"/>
</dbReference>
<dbReference type="AlphaFoldDB" id="A0A3D9I094"/>
<evidence type="ECO:0000256" key="6">
    <source>
        <dbReference type="ARBA" id="ARBA00022723"/>
    </source>
</evidence>
<evidence type="ECO:0000259" key="12">
    <source>
        <dbReference type="Pfam" id="PF00149"/>
    </source>
</evidence>
<comment type="catalytic activity">
    <reaction evidence="1">
        <text>a ribonucleoside 3'-phosphate + H2O = a ribonucleoside + phosphate</text>
        <dbReference type="Rhea" id="RHEA:10144"/>
        <dbReference type="ChEBI" id="CHEBI:13197"/>
        <dbReference type="ChEBI" id="CHEBI:15377"/>
        <dbReference type="ChEBI" id="CHEBI:18254"/>
        <dbReference type="ChEBI" id="CHEBI:43474"/>
        <dbReference type="EC" id="3.1.3.6"/>
    </reaction>
</comment>
<evidence type="ECO:0000256" key="11">
    <source>
        <dbReference type="RuleBase" id="RU362119"/>
    </source>
</evidence>
<dbReference type="Pfam" id="PF00149">
    <property type="entry name" value="Metallophos"/>
    <property type="match status" value="1"/>
</dbReference>
<keyword evidence="8 11" id="KW-0547">Nucleotide-binding</keyword>
<evidence type="ECO:0000313" key="14">
    <source>
        <dbReference type="EMBL" id="RED55143.1"/>
    </source>
</evidence>
<dbReference type="InterPro" id="IPR006146">
    <property type="entry name" value="5'-Nucleotdase_CS"/>
</dbReference>
<keyword evidence="6" id="KW-0479">Metal-binding</keyword>
<feature type="domain" description="5'-Nucleotidase C-terminal" evidence="13">
    <location>
        <begin position="319"/>
        <end position="488"/>
    </location>
</feature>
<proteinExistence type="inferred from homology"/>
<gene>
    <name evidence="14" type="ORF">DFP95_11978</name>
</gene>
<evidence type="ECO:0000256" key="4">
    <source>
        <dbReference type="ARBA" id="ARBA00004196"/>
    </source>
</evidence>
<evidence type="ECO:0000256" key="2">
    <source>
        <dbReference type="ARBA" id="ARBA00001730"/>
    </source>
</evidence>
<dbReference type="Pfam" id="PF02872">
    <property type="entry name" value="5_nucleotid_C"/>
    <property type="match status" value="1"/>
</dbReference>
<comment type="similarity">
    <text evidence="5 11">Belongs to the 5'-nucleotidase family.</text>
</comment>
<dbReference type="CDD" id="cd07410">
    <property type="entry name" value="MPP_CpdB_N"/>
    <property type="match status" value="1"/>
</dbReference>
<organism evidence="14 15">
    <name type="scientific">Cohnella lupini</name>
    <dbReference type="NCBI Taxonomy" id="1294267"/>
    <lineage>
        <taxon>Bacteria</taxon>
        <taxon>Bacillati</taxon>
        <taxon>Bacillota</taxon>
        <taxon>Bacilli</taxon>
        <taxon>Bacillales</taxon>
        <taxon>Paenibacillaceae</taxon>
        <taxon>Cohnella</taxon>
    </lineage>
</organism>
<dbReference type="InterPro" id="IPR036907">
    <property type="entry name" value="5'-Nucleotdase_C_sf"/>
</dbReference>
<dbReference type="GO" id="GO:0030288">
    <property type="term" value="C:outer membrane-bounded periplasmic space"/>
    <property type="evidence" value="ECO:0007669"/>
    <property type="project" value="TreeGrafter"/>
</dbReference>
<keyword evidence="9 11" id="KW-0378">Hydrolase</keyword>
<evidence type="ECO:0000256" key="9">
    <source>
        <dbReference type="ARBA" id="ARBA00022801"/>
    </source>
</evidence>
<keyword evidence="15" id="KW-1185">Reference proteome</keyword>
<dbReference type="GO" id="GO:0009166">
    <property type="term" value="P:nucleotide catabolic process"/>
    <property type="evidence" value="ECO:0007669"/>
    <property type="project" value="InterPro"/>
</dbReference>
<dbReference type="InterPro" id="IPR008334">
    <property type="entry name" value="5'-Nucleotdase_C"/>
</dbReference>
<comment type="subcellular location">
    <subcellularLocation>
        <location evidence="4">Cell envelope</location>
    </subcellularLocation>
</comment>
<dbReference type="RefSeq" id="WP_115995004.1">
    <property type="nucleotide sequence ID" value="NZ_QRDY01000019.1"/>
</dbReference>
<dbReference type="EMBL" id="QRDY01000019">
    <property type="protein sequence ID" value="RED55143.1"/>
    <property type="molecule type" value="Genomic_DNA"/>
</dbReference>
<dbReference type="PROSITE" id="PS00785">
    <property type="entry name" value="5_NUCLEOTIDASE_1"/>
    <property type="match status" value="1"/>
</dbReference>
<evidence type="ECO:0000256" key="8">
    <source>
        <dbReference type="ARBA" id="ARBA00022741"/>
    </source>
</evidence>
<dbReference type="Gene3D" id="3.60.21.10">
    <property type="match status" value="1"/>
</dbReference>
<evidence type="ECO:0000256" key="3">
    <source>
        <dbReference type="ARBA" id="ARBA00001968"/>
    </source>
</evidence>
<dbReference type="OrthoDB" id="9775118at2"/>
<dbReference type="PANTHER" id="PTHR11575:SF6">
    <property type="entry name" value="2',3'-CYCLIC-NUCLEOTIDE 2'-PHOSPHODIESTERASE_3'-NUCLEOTIDASE"/>
    <property type="match status" value="1"/>
</dbReference>
<evidence type="ECO:0000256" key="7">
    <source>
        <dbReference type="ARBA" id="ARBA00022729"/>
    </source>
</evidence>
<dbReference type="PANTHER" id="PTHR11575">
    <property type="entry name" value="5'-NUCLEOTIDASE-RELATED"/>
    <property type="match status" value="1"/>
</dbReference>
<dbReference type="GO" id="GO:0008254">
    <property type="term" value="F:3'-nucleotidase activity"/>
    <property type="evidence" value="ECO:0007669"/>
    <property type="project" value="UniProtKB-EC"/>
</dbReference>
<comment type="caution">
    <text evidence="14">The sequence shown here is derived from an EMBL/GenBank/DDBJ whole genome shotgun (WGS) entry which is preliminary data.</text>
</comment>
<dbReference type="InterPro" id="IPR041827">
    <property type="entry name" value="CpdB_N"/>
</dbReference>
<evidence type="ECO:0000259" key="13">
    <source>
        <dbReference type="Pfam" id="PF02872"/>
    </source>
</evidence>
<comment type="catalytic activity">
    <reaction evidence="2">
        <text>a nucleoside 2',3'-cyclic phosphate + H2O = a nucleoside 3'-phosphate + H(+)</text>
        <dbReference type="Rhea" id="RHEA:19621"/>
        <dbReference type="ChEBI" id="CHEBI:15377"/>
        <dbReference type="ChEBI" id="CHEBI:15378"/>
        <dbReference type="ChEBI" id="CHEBI:66949"/>
        <dbReference type="ChEBI" id="CHEBI:66954"/>
        <dbReference type="EC" id="3.1.4.16"/>
    </reaction>
</comment>
<evidence type="ECO:0000256" key="5">
    <source>
        <dbReference type="ARBA" id="ARBA00006654"/>
    </source>
</evidence>
<dbReference type="GO" id="GO:0000166">
    <property type="term" value="F:nucleotide binding"/>
    <property type="evidence" value="ECO:0007669"/>
    <property type="project" value="UniProtKB-KW"/>
</dbReference>
<dbReference type="PRINTS" id="PR01607">
    <property type="entry name" value="APYRASEFAMLY"/>
</dbReference>
<feature type="domain" description="Calcineurin-like phosphoesterase" evidence="12">
    <location>
        <begin position="10"/>
        <end position="243"/>
    </location>
</feature>
<name>A0A3D9I094_9BACL</name>
<dbReference type="Proteomes" id="UP000256869">
    <property type="component" value="Unassembled WGS sequence"/>
</dbReference>
<keyword evidence="10" id="KW-0511">Multifunctional enzyme</keyword>
<comment type="cofactor">
    <cofactor evidence="3">
        <name>a divalent metal cation</name>
        <dbReference type="ChEBI" id="CHEBI:60240"/>
    </cofactor>
</comment>
<dbReference type="PROSITE" id="PS00786">
    <property type="entry name" value="5_NUCLEOTIDASE_2"/>
    <property type="match status" value="1"/>
</dbReference>
<reference evidence="14 15" key="1">
    <citation type="submission" date="2018-07" db="EMBL/GenBank/DDBJ databases">
        <title>Genomic Encyclopedia of Type Strains, Phase III (KMG-III): the genomes of soil and plant-associated and newly described type strains.</title>
        <authorList>
            <person name="Whitman W."/>
        </authorList>
    </citation>
    <scope>NUCLEOTIDE SEQUENCE [LARGE SCALE GENOMIC DNA]</scope>
    <source>
        <strain evidence="14 15">CECT 8236</strain>
    </source>
</reference>
<dbReference type="SUPFAM" id="SSF55816">
    <property type="entry name" value="5'-nucleotidase (syn. UDP-sugar hydrolase), C-terminal domain"/>
    <property type="match status" value="1"/>
</dbReference>